<evidence type="ECO:0000313" key="2">
    <source>
        <dbReference type="EMBL" id="THH26943.1"/>
    </source>
</evidence>
<gene>
    <name evidence="2" type="ORF">EUX98_g7246</name>
</gene>
<name>A0A4V3XHW3_9APHY</name>
<organism evidence="2 3">
    <name type="scientific">Antrodiella citrinella</name>
    <dbReference type="NCBI Taxonomy" id="2447956"/>
    <lineage>
        <taxon>Eukaryota</taxon>
        <taxon>Fungi</taxon>
        <taxon>Dikarya</taxon>
        <taxon>Basidiomycota</taxon>
        <taxon>Agaricomycotina</taxon>
        <taxon>Agaricomycetes</taxon>
        <taxon>Polyporales</taxon>
        <taxon>Steccherinaceae</taxon>
        <taxon>Antrodiella</taxon>
    </lineage>
</organism>
<protein>
    <recommendedName>
        <fullName evidence="4">MARVEL domain-containing protein</fullName>
    </recommendedName>
</protein>
<keyword evidence="1" id="KW-0812">Transmembrane</keyword>
<sequence length="327" mass="36904">MSEQQTTTWRPFLLFRSTIFALLLWLNVISLGFAVWDILAIKEVGQSAFGPPIFVIFNSCATFILLMAAIAEAFIRRARTAQVSFECGWTFAMATLYFAAAVDITVMGPPEFCSNQAFVNVCAASAVLVVTTWLSSVTMMLYFLSLYITTIAHYWIYGTIWSTSVYNVPWFEANGSIPETPKRCRKTPHDLENPVFKGQDDDDDNEWCTPTRSFFNYTTTTPRGLKPPTLVHAQSTETFRPKWAKNVTMRRGVDQPFMVPSAKHVSRLIKACMLETTTPPAVPPPAKMDLELPKLHLDLSPRYPSYSLFPESVHDEDKPVGFVRLSQ</sequence>
<keyword evidence="3" id="KW-1185">Reference proteome</keyword>
<dbReference type="Proteomes" id="UP000308730">
    <property type="component" value="Unassembled WGS sequence"/>
</dbReference>
<feature type="transmembrane region" description="Helical" evidence="1">
    <location>
        <begin position="87"/>
        <end position="106"/>
    </location>
</feature>
<feature type="transmembrane region" description="Helical" evidence="1">
    <location>
        <begin position="12"/>
        <end position="33"/>
    </location>
</feature>
<accession>A0A4V3XHW3</accession>
<evidence type="ECO:0000313" key="3">
    <source>
        <dbReference type="Proteomes" id="UP000308730"/>
    </source>
</evidence>
<evidence type="ECO:0008006" key="4">
    <source>
        <dbReference type="Google" id="ProtNLM"/>
    </source>
</evidence>
<proteinExistence type="predicted"/>
<feature type="transmembrane region" description="Helical" evidence="1">
    <location>
        <begin position="118"/>
        <end position="144"/>
    </location>
</feature>
<keyword evidence="1" id="KW-1133">Transmembrane helix</keyword>
<dbReference type="EMBL" id="SGPM01000294">
    <property type="protein sequence ID" value="THH26943.1"/>
    <property type="molecule type" value="Genomic_DNA"/>
</dbReference>
<dbReference type="AlphaFoldDB" id="A0A4V3XHW3"/>
<keyword evidence="1" id="KW-0472">Membrane</keyword>
<comment type="caution">
    <text evidence="2">The sequence shown here is derived from an EMBL/GenBank/DDBJ whole genome shotgun (WGS) entry which is preliminary data.</text>
</comment>
<reference evidence="2 3" key="1">
    <citation type="submission" date="2019-02" db="EMBL/GenBank/DDBJ databases">
        <title>Genome sequencing of the rare red list fungi Antrodiella citrinella (Flaviporus citrinellus).</title>
        <authorList>
            <person name="Buettner E."/>
            <person name="Kellner H."/>
        </authorList>
    </citation>
    <scope>NUCLEOTIDE SEQUENCE [LARGE SCALE GENOMIC DNA]</scope>
    <source>
        <strain evidence="2 3">DSM 108506</strain>
    </source>
</reference>
<evidence type="ECO:0000256" key="1">
    <source>
        <dbReference type="SAM" id="Phobius"/>
    </source>
</evidence>
<dbReference type="OrthoDB" id="3188789at2759"/>
<feature type="transmembrane region" description="Helical" evidence="1">
    <location>
        <begin position="53"/>
        <end position="75"/>
    </location>
</feature>